<evidence type="ECO:0000256" key="3">
    <source>
        <dbReference type="ARBA" id="ARBA00013164"/>
    </source>
</evidence>
<feature type="region of interest" description="Disordered" evidence="12">
    <location>
        <begin position="397"/>
        <end position="418"/>
    </location>
</feature>
<dbReference type="PROSITE" id="PS00178">
    <property type="entry name" value="AA_TRNA_LIGASE_I"/>
    <property type="match status" value="1"/>
</dbReference>
<protein>
    <recommendedName>
        <fullName evidence="3">leucine--tRNA ligase</fullName>
        <ecNumber evidence="3">6.1.1.4</ecNumber>
    </recommendedName>
    <alternativeName>
        <fullName evidence="9">Leucyl-tRNA synthetase</fullName>
    </alternativeName>
</protein>
<evidence type="ECO:0000313" key="18">
    <source>
        <dbReference type="Proteomes" id="UP000038830"/>
    </source>
</evidence>
<dbReference type="GO" id="GO:0006429">
    <property type="term" value="P:leucyl-tRNA aminoacylation"/>
    <property type="evidence" value="ECO:0007669"/>
    <property type="project" value="InterPro"/>
</dbReference>
<feature type="domain" description="Aminoacyl-tRNA synthetase class Ia" evidence="13">
    <location>
        <begin position="459"/>
        <end position="619"/>
    </location>
</feature>
<comment type="similarity">
    <text evidence="2 11">Belongs to the class-I aminoacyl-tRNA synthetase family.</text>
</comment>
<dbReference type="EC" id="6.1.1.4" evidence="3"/>
<dbReference type="AlphaFoldDB" id="A0A0H5C0Z5"/>
<dbReference type="InterPro" id="IPR009008">
    <property type="entry name" value="Val/Leu/Ile-tRNA-synth_edit"/>
</dbReference>
<dbReference type="InterPro" id="IPR002302">
    <property type="entry name" value="Leu-tRNA-ligase"/>
</dbReference>
<evidence type="ECO:0000256" key="1">
    <source>
        <dbReference type="ARBA" id="ARBA00004305"/>
    </source>
</evidence>
<evidence type="ECO:0000256" key="11">
    <source>
        <dbReference type="RuleBase" id="RU363035"/>
    </source>
</evidence>
<dbReference type="Pfam" id="PF13603">
    <property type="entry name" value="tRNA-synt_1_2"/>
    <property type="match status" value="1"/>
</dbReference>
<comment type="subcellular location">
    <subcellularLocation>
        <location evidence="1">Mitochondrion matrix</location>
    </subcellularLocation>
</comment>
<feature type="domain" description="Methionyl/Leucyl tRNA synthetase" evidence="15">
    <location>
        <begin position="79"/>
        <end position="216"/>
    </location>
</feature>
<evidence type="ECO:0000313" key="17">
    <source>
        <dbReference type="EMBL" id="CEP21428.1"/>
    </source>
</evidence>
<dbReference type="Pfam" id="PF08264">
    <property type="entry name" value="Anticodon_1"/>
    <property type="match status" value="1"/>
</dbReference>
<evidence type="ECO:0000259" key="16">
    <source>
        <dbReference type="Pfam" id="PF13603"/>
    </source>
</evidence>
<evidence type="ECO:0000259" key="14">
    <source>
        <dbReference type="Pfam" id="PF08264"/>
    </source>
</evidence>
<keyword evidence="4 11" id="KW-0436">Ligase</keyword>
<dbReference type="FunFam" id="1.10.730.10:FF:000002">
    <property type="entry name" value="Leucine--tRNA ligase"/>
    <property type="match status" value="1"/>
</dbReference>
<dbReference type="InterPro" id="IPR013155">
    <property type="entry name" value="M/V/L/I-tRNA-synth_anticd-bd"/>
</dbReference>
<dbReference type="EMBL" id="CDQK01000002">
    <property type="protein sequence ID" value="CEP21428.1"/>
    <property type="molecule type" value="Genomic_DNA"/>
</dbReference>
<keyword evidence="5 11" id="KW-0547">Nucleotide-binding</keyword>
<dbReference type="InterPro" id="IPR025709">
    <property type="entry name" value="Leu_tRNA-synth_edit"/>
</dbReference>
<dbReference type="NCBIfam" id="TIGR00396">
    <property type="entry name" value="leuS_bact"/>
    <property type="match status" value="1"/>
</dbReference>
<evidence type="ECO:0000256" key="8">
    <source>
        <dbReference type="ARBA" id="ARBA00023146"/>
    </source>
</evidence>
<dbReference type="Proteomes" id="UP000038830">
    <property type="component" value="Unassembled WGS sequence"/>
</dbReference>
<dbReference type="Pfam" id="PF09334">
    <property type="entry name" value="tRNA-synt_1g"/>
    <property type="match status" value="1"/>
</dbReference>
<evidence type="ECO:0000259" key="15">
    <source>
        <dbReference type="Pfam" id="PF09334"/>
    </source>
</evidence>
<dbReference type="SUPFAM" id="SSF47323">
    <property type="entry name" value="Anticodon-binding domain of a subclass of class I aminoacyl-tRNA synthetases"/>
    <property type="match status" value="1"/>
</dbReference>
<feature type="domain" description="Methionyl/Valyl/Leucyl/Isoleucyl-tRNA synthetase anticodon-binding" evidence="14">
    <location>
        <begin position="744"/>
        <end position="841"/>
    </location>
</feature>
<dbReference type="SUPFAM" id="SSF50677">
    <property type="entry name" value="ValRS/IleRS/LeuRS editing domain"/>
    <property type="match status" value="1"/>
</dbReference>
<evidence type="ECO:0000256" key="12">
    <source>
        <dbReference type="SAM" id="MobiDB-lite"/>
    </source>
</evidence>
<dbReference type="PRINTS" id="PR00985">
    <property type="entry name" value="TRNASYNTHLEU"/>
</dbReference>
<dbReference type="Pfam" id="PF00133">
    <property type="entry name" value="tRNA-synt_1"/>
    <property type="match status" value="1"/>
</dbReference>
<comment type="catalytic activity">
    <reaction evidence="10">
        <text>tRNA(Leu) + L-leucine + ATP = L-leucyl-tRNA(Leu) + AMP + diphosphate</text>
        <dbReference type="Rhea" id="RHEA:11688"/>
        <dbReference type="Rhea" id="RHEA-COMP:9613"/>
        <dbReference type="Rhea" id="RHEA-COMP:9622"/>
        <dbReference type="ChEBI" id="CHEBI:30616"/>
        <dbReference type="ChEBI" id="CHEBI:33019"/>
        <dbReference type="ChEBI" id="CHEBI:57427"/>
        <dbReference type="ChEBI" id="CHEBI:78442"/>
        <dbReference type="ChEBI" id="CHEBI:78494"/>
        <dbReference type="ChEBI" id="CHEBI:456215"/>
        <dbReference type="EC" id="6.1.1.4"/>
    </reaction>
</comment>
<dbReference type="CDD" id="cd00812">
    <property type="entry name" value="LeuRS_core"/>
    <property type="match status" value="1"/>
</dbReference>
<reference evidence="18" key="1">
    <citation type="journal article" date="2015" name="J. Biotechnol.">
        <title>The structure of the Cyberlindnera jadinii genome and its relation to Candida utilis analyzed by the occurrence of single nucleotide polymorphisms.</title>
        <authorList>
            <person name="Rupp O."/>
            <person name="Brinkrolf K."/>
            <person name="Buerth C."/>
            <person name="Kunigo M."/>
            <person name="Schneider J."/>
            <person name="Jaenicke S."/>
            <person name="Goesmann A."/>
            <person name="Puehler A."/>
            <person name="Jaeger K.-E."/>
            <person name="Ernst J.F."/>
        </authorList>
    </citation>
    <scope>NUCLEOTIDE SEQUENCE [LARGE SCALE GENOMIC DNA]</scope>
    <source>
        <strain evidence="18">ATCC 18201 / CBS 1600 / BCRC 20928 / JCM 3617 / NBRC 0987 / NRRL Y-1542</strain>
    </source>
</reference>
<dbReference type="InterPro" id="IPR015413">
    <property type="entry name" value="Methionyl/Leucyl_tRNA_Synth"/>
</dbReference>
<feature type="domain" description="Leucyl-tRNA synthetase editing" evidence="16">
    <location>
        <begin position="265"/>
        <end position="446"/>
    </location>
</feature>
<dbReference type="GO" id="GO:0005759">
    <property type="term" value="C:mitochondrial matrix"/>
    <property type="evidence" value="ECO:0007669"/>
    <property type="project" value="UniProtKB-SubCell"/>
</dbReference>
<name>A0A0H5C0Z5_CYBJN</name>
<dbReference type="FunFam" id="3.40.50.620:FF:000003">
    <property type="entry name" value="Leucine--tRNA ligase"/>
    <property type="match status" value="1"/>
</dbReference>
<dbReference type="InterPro" id="IPR009080">
    <property type="entry name" value="tRNAsynth_Ia_anticodon-bd"/>
</dbReference>
<dbReference type="FunFam" id="3.40.50.620:FF:000100">
    <property type="entry name" value="probable leucine--tRNA ligase, mitochondrial"/>
    <property type="match status" value="1"/>
</dbReference>
<dbReference type="HAMAP" id="MF_00049_B">
    <property type="entry name" value="Leu_tRNA_synth_B"/>
    <property type="match status" value="1"/>
</dbReference>
<dbReference type="InterPro" id="IPR002300">
    <property type="entry name" value="aa-tRNA-synth_Ia"/>
</dbReference>
<dbReference type="SUPFAM" id="SSF52374">
    <property type="entry name" value="Nucleotidylyl transferase"/>
    <property type="match status" value="1"/>
</dbReference>
<evidence type="ECO:0000256" key="7">
    <source>
        <dbReference type="ARBA" id="ARBA00022917"/>
    </source>
</evidence>
<sequence length="907" mass="101235">MLAYIAKTKAHSALAPGGGAAAGKTARTLATSPLLRAVNDDFKLNELDAKWTAKWRSISPDGGLYPVAKEDVSCKDKKFIMSMFPYPSGMLHMGHARVYTISDVIARFHRANGTSVIHPMGWDAFGLPAENAAVERNINPGVWTRDNIKKMKQQMNCVLADFDWSREVTTCEPDYYKWTQKIFLLLHEEGLAYRKEAEINWDPVDQTVLANEQVDAQGRSWRSGALVEKKMLNQWFLGITEFAHDLNKDLSTLEQWPAKVKSMQKHWIGESHGAEITFPSTDGSLSITVFTTRADTLLSVQYLALAIDNSIVKELAKSDPELQEFIARAKDLPEDSKAGFELKSLTLKNPLDPSASVPVFVAPYVLGSYGSGAVMGCPGHDERDFAFWSENKPGAPVVKTVSPRNPKKQVDPDDGPFTSEGILNANAGKFEGLPTKEAKKAIVKALKELGLGDSKVQYKIRDWLISRQRYWGAPIPIIHCPSCGDVPVPDKDLPVLLPEDAKIVGKGNPLATLESFVNTECPSCGGAAKRDTDTMDTFMDSSWYYFRYTDPKNEALPFDHTKATTALPVDIYIGGIEHAILHLLYSRFIAKFLWKKGLWDGSESLGEPFKRLVTQGMVHGKTYINPANGRFLKPDELDLSDPQKPRIKATGLTPDVAYEKMSKSKYNGADPTECIAKHGADATRAHILFQAPISDVLVWDESKIVGIERWLRRLLQLAEQVPQRFAEDSAVPTALNDSEINFHNETEILLKSITESFSESLSLNTVISDYMKYTRAVGAALENDEVDNMLVMKQFQKLIVAVSPVVPATAEEAWEIFLKELKIKWTSIFAEPWPTLEPIKESDLTVYNIFINGKMRFTHEDMKDFYTDDENAILNTLLEAPEAKKYLEGKTIKKVICKPRTISFVVG</sequence>
<evidence type="ECO:0000256" key="9">
    <source>
        <dbReference type="ARBA" id="ARBA00030520"/>
    </source>
</evidence>
<dbReference type="Gene3D" id="1.10.730.10">
    <property type="entry name" value="Isoleucyl-tRNA Synthetase, Domain 1"/>
    <property type="match status" value="2"/>
</dbReference>
<proteinExistence type="inferred from homology"/>
<keyword evidence="7 11" id="KW-0648">Protein biosynthesis</keyword>
<keyword evidence="8 11" id="KW-0030">Aminoacyl-tRNA synthetase</keyword>
<evidence type="ECO:0000256" key="2">
    <source>
        <dbReference type="ARBA" id="ARBA00005594"/>
    </source>
</evidence>
<evidence type="ECO:0000259" key="13">
    <source>
        <dbReference type="Pfam" id="PF00133"/>
    </source>
</evidence>
<gene>
    <name evidence="17" type="primary">leuS</name>
    <name evidence="17" type="ORF">BN1211_1517</name>
</gene>
<dbReference type="PANTHER" id="PTHR43740:SF2">
    <property type="entry name" value="LEUCINE--TRNA LIGASE, MITOCHONDRIAL"/>
    <property type="match status" value="1"/>
</dbReference>
<dbReference type="GO" id="GO:0005524">
    <property type="term" value="F:ATP binding"/>
    <property type="evidence" value="ECO:0007669"/>
    <property type="project" value="UniProtKB-KW"/>
</dbReference>
<dbReference type="Gene3D" id="3.40.50.620">
    <property type="entry name" value="HUPs"/>
    <property type="match status" value="2"/>
</dbReference>
<evidence type="ECO:0000256" key="5">
    <source>
        <dbReference type="ARBA" id="ARBA00022741"/>
    </source>
</evidence>
<evidence type="ECO:0000256" key="4">
    <source>
        <dbReference type="ARBA" id="ARBA00022598"/>
    </source>
</evidence>
<dbReference type="PANTHER" id="PTHR43740">
    <property type="entry name" value="LEUCYL-TRNA SYNTHETASE"/>
    <property type="match status" value="1"/>
</dbReference>
<dbReference type="InterPro" id="IPR014729">
    <property type="entry name" value="Rossmann-like_a/b/a_fold"/>
</dbReference>
<evidence type="ECO:0000256" key="6">
    <source>
        <dbReference type="ARBA" id="ARBA00022840"/>
    </source>
</evidence>
<accession>A0A0H5C0Z5</accession>
<keyword evidence="6 11" id="KW-0067">ATP-binding</keyword>
<organism evidence="17 18">
    <name type="scientific">Cyberlindnera jadinii (strain ATCC 18201 / CBS 1600 / BCRC 20928 / JCM 3617 / NBRC 0987 / NRRL Y-1542)</name>
    <name type="common">Torula yeast</name>
    <name type="synonym">Candida utilis</name>
    <dbReference type="NCBI Taxonomy" id="983966"/>
    <lineage>
        <taxon>Eukaryota</taxon>
        <taxon>Fungi</taxon>
        <taxon>Dikarya</taxon>
        <taxon>Ascomycota</taxon>
        <taxon>Saccharomycotina</taxon>
        <taxon>Saccharomycetes</taxon>
        <taxon>Phaffomycetales</taxon>
        <taxon>Phaffomycetaceae</taxon>
        <taxon>Cyberlindnera</taxon>
    </lineage>
</organism>
<dbReference type="GO" id="GO:0032543">
    <property type="term" value="P:mitochondrial translation"/>
    <property type="evidence" value="ECO:0007669"/>
    <property type="project" value="TreeGrafter"/>
</dbReference>
<dbReference type="GO" id="GO:0002161">
    <property type="term" value="F:aminoacyl-tRNA deacylase activity"/>
    <property type="evidence" value="ECO:0007669"/>
    <property type="project" value="InterPro"/>
</dbReference>
<dbReference type="GO" id="GO:0004823">
    <property type="term" value="F:leucine-tRNA ligase activity"/>
    <property type="evidence" value="ECO:0007669"/>
    <property type="project" value="UniProtKB-EC"/>
</dbReference>
<evidence type="ECO:0000256" key="10">
    <source>
        <dbReference type="ARBA" id="ARBA00047469"/>
    </source>
</evidence>
<dbReference type="InterPro" id="IPR001412">
    <property type="entry name" value="aa-tRNA-synth_I_CS"/>
</dbReference>